<evidence type="ECO:0008006" key="4">
    <source>
        <dbReference type="Google" id="ProtNLM"/>
    </source>
</evidence>
<evidence type="ECO:0000256" key="1">
    <source>
        <dbReference type="SAM" id="SignalP"/>
    </source>
</evidence>
<feature type="signal peptide" evidence="1">
    <location>
        <begin position="1"/>
        <end position="24"/>
    </location>
</feature>
<sequence>MLISFSYKVVAVALMATFTSVSQAQEVGSLWQLHVQDLKRVTKVEATIRFANDADAESCMAGKWSKIVVEATAVKDEKFFPLAEPLAYKVNQGEVTLGRTQVCDGYLFLSGKSDASDIQGAFNAVSIMGIQRLGYFSLKRVR</sequence>
<name>A0A6L6QDM8_9BURK</name>
<proteinExistence type="predicted"/>
<dbReference type="Proteomes" id="UP000472320">
    <property type="component" value="Unassembled WGS sequence"/>
</dbReference>
<evidence type="ECO:0000313" key="3">
    <source>
        <dbReference type="Proteomes" id="UP000472320"/>
    </source>
</evidence>
<organism evidence="2 3">
    <name type="scientific">Massilia eburnea</name>
    <dbReference type="NCBI Taxonomy" id="1776165"/>
    <lineage>
        <taxon>Bacteria</taxon>
        <taxon>Pseudomonadati</taxon>
        <taxon>Pseudomonadota</taxon>
        <taxon>Betaproteobacteria</taxon>
        <taxon>Burkholderiales</taxon>
        <taxon>Oxalobacteraceae</taxon>
        <taxon>Telluria group</taxon>
        <taxon>Massilia</taxon>
    </lineage>
</organism>
<dbReference type="RefSeq" id="WP_155453079.1">
    <property type="nucleotide sequence ID" value="NZ_WNKX01000003.1"/>
</dbReference>
<dbReference type="AlphaFoldDB" id="A0A6L6QDM8"/>
<gene>
    <name evidence="2" type="ORF">GM658_05970</name>
</gene>
<dbReference type="OrthoDB" id="7067006at2"/>
<keyword evidence="1" id="KW-0732">Signal</keyword>
<reference evidence="2 3" key="1">
    <citation type="submission" date="2019-11" db="EMBL/GenBank/DDBJ databases">
        <title>Type strains purchased from KCTC, JCM and DSMZ.</title>
        <authorList>
            <person name="Lu H."/>
        </authorList>
    </citation>
    <scope>NUCLEOTIDE SEQUENCE [LARGE SCALE GENOMIC DNA]</scope>
    <source>
        <strain evidence="2 3">JCM 31587</strain>
    </source>
</reference>
<feature type="chain" id="PRO_5026864374" description="DUF3617 family protein" evidence="1">
    <location>
        <begin position="25"/>
        <end position="142"/>
    </location>
</feature>
<accession>A0A6L6QDM8</accession>
<dbReference type="EMBL" id="WNKX01000003">
    <property type="protein sequence ID" value="MTW10144.1"/>
    <property type="molecule type" value="Genomic_DNA"/>
</dbReference>
<protein>
    <recommendedName>
        <fullName evidence="4">DUF3617 family protein</fullName>
    </recommendedName>
</protein>
<evidence type="ECO:0000313" key="2">
    <source>
        <dbReference type="EMBL" id="MTW10144.1"/>
    </source>
</evidence>
<comment type="caution">
    <text evidence="2">The sequence shown here is derived from an EMBL/GenBank/DDBJ whole genome shotgun (WGS) entry which is preliminary data.</text>
</comment>
<keyword evidence="3" id="KW-1185">Reference proteome</keyword>